<comment type="caution">
    <text evidence="3">The sequence shown here is derived from an EMBL/GenBank/DDBJ whole genome shotgun (WGS) entry which is preliminary data.</text>
</comment>
<evidence type="ECO:0000256" key="1">
    <source>
        <dbReference type="SAM" id="MobiDB-lite"/>
    </source>
</evidence>
<feature type="region of interest" description="Disordered" evidence="1">
    <location>
        <begin position="69"/>
        <end position="107"/>
    </location>
</feature>
<evidence type="ECO:0000313" key="4">
    <source>
        <dbReference type="Proteomes" id="UP000605992"/>
    </source>
</evidence>
<evidence type="ECO:0000256" key="2">
    <source>
        <dbReference type="SAM" id="Phobius"/>
    </source>
</evidence>
<sequence>MRVELTPVPSPGQQLPMPTVTVTTTVTITPVPKPDDVPLTDQLQGWGTVAAVLVALIIALVGWKREKSQREQGVRDADHQRAEDRADADRRLHEERTAADRRLNQQLNEQHDRDRRVFLVEQLLRVGELYSGAAFLKGQDRTQVVRQLIIHLHVLPDPYASLLKVIHEVPIGVKGMRITKVRLAQGNTDVHGINSQMVQDELADNVNELLGIKGVKPLGGRSIWMPGDD</sequence>
<keyword evidence="2" id="KW-1133">Transmembrane helix</keyword>
<reference evidence="3" key="1">
    <citation type="submission" date="2021-01" db="EMBL/GenBank/DDBJ databases">
        <title>Whole genome shotgun sequence of Planotetraspora thailandica NBRC 104271.</title>
        <authorList>
            <person name="Komaki H."/>
            <person name="Tamura T."/>
        </authorList>
    </citation>
    <scope>NUCLEOTIDE SEQUENCE</scope>
    <source>
        <strain evidence="3">NBRC 104271</strain>
    </source>
</reference>
<dbReference type="RefSeq" id="WP_203943057.1">
    <property type="nucleotide sequence ID" value="NZ_BOOR01000007.1"/>
</dbReference>
<name>A0A8J3UVH5_9ACTN</name>
<dbReference type="Proteomes" id="UP000605992">
    <property type="component" value="Unassembled WGS sequence"/>
</dbReference>
<protein>
    <submittedName>
        <fullName evidence="3">Uncharacterized protein</fullName>
    </submittedName>
</protein>
<evidence type="ECO:0000313" key="3">
    <source>
        <dbReference type="EMBL" id="GII52764.1"/>
    </source>
</evidence>
<keyword evidence="4" id="KW-1185">Reference proteome</keyword>
<accession>A0A8J3UVH5</accession>
<keyword evidence="2" id="KW-0812">Transmembrane</keyword>
<keyword evidence="2" id="KW-0472">Membrane</keyword>
<organism evidence="3 4">
    <name type="scientific">Planotetraspora thailandica</name>
    <dbReference type="NCBI Taxonomy" id="487172"/>
    <lineage>
        <taxon>Bacteria</taxon>
        <taxon>Bacillati</taxon>
        <taxon>Actinomycetota</taxon>
        <taxon>Actinomycetes</taxon>
        <taxon>Streptosporangiales</taxon>
        <taxon>Streptosporangiaceae</taxon>
        <taxon>Planotetraspora</taxon>
    </lineage>
</organism>
<dbReference type="AlphaFoldDB" id="A0A8J3UVH5"/>
<dbReference type="EMBL" id="BOOR01000007">
    <property type="protein sequence ID" value="GII52764.1"/>
    <property type="molecule type" value="Genomic_DNA"/>
</dbReference>
<proteinExistence type="predicted"/>
<feature type="transmembrane region" description="Helical" evidence="2">
    <location>
        <begin position="43"/>
        <end position="63"/>
    </location>
</feature>
<gene>
    <name evidence="3" type="ORF">Pth03_11530</name>
</gene>